<comment type="caution">
    <text evidence="3">The sequence shown here is derived from an EMBL/GenBank/DDBJ whole genome shotgun (WGS) entry which is preliminary data.</text>
</comment>
<dbReference type="InterPro" id="IPR036514">
    <property type="entry name" value="SGNH_hydro_sf"/>
</dbReference>
<evidence type="ECO:0000313" key="4">
    <source>
        <dbReference type="Proteomes" id="UP000199271"/>
    </source>
</evidence>
<sequence>MLIKIFFNFKKKLKSKVNNNNYLQSSELKSVQTIGIIGDSVSFGLKSSMNYGQYLQKITGGVVQNLAYSGAHLSDNGRKSIFQQSQYLDLCDLYILQGTDDDWLANVPIGHKDDTAKQSYIGAFYQTVSQLHHLNSTAKIIIVSTTCQTPVWGNVVRRTDKTENMLGHSLHDYMIAQEKACADLKLPFVNLMRQTLFDPSKKSFRKKYMPDGLHPNKEGHQIIANEIVKIYKQNFGS</sequence>
<dbReference type="Gene3D" id="3.40.50.1110">
    <property type="entry name" value="SGNH hydrolase"/>
    <property type="match status" value="1"/>
</dbReference>
<evidence type="ECO:0000313" key="2">
    <source>
        <dbReference type="EMBL" id="CUW08194.1"/>
    </source>
</evidence>
<proteinExistence type="predicted"/>
<feature type="domain" description="SGNH hydrolase-type esterase" evidence="1">
    <location>
        <begin position="37"/>
        <end position="222"/>
    </location>
</feature>
<dbReference type="AlphaFoldDB" id="A0A9Q3SWU6"/>
<dbReference type="SUPFAM" id="SSF52266">
    <property type="entry name" value="SGNH hydrolase"/>
    <property type="match status" value="1"/>
</dbReference>
<evidence type="ECO:0000313" key="3">
    <source>
        <dbReference type="EMBL" id="MBZ5962033.1"/>
    </source>
</evidence>
<dbReference type="EMBL" id="JAHBFI010000005">
    <property type="protein sequence ID" value="MBZ5962033.1"/>
    <property type="molecule type" value="Genomic_DNA"/>
</dbReference>
<dbReference type="Pfam" id="PF13472">
    <property type="entry name" value="Lipase_GDSL_2"/>
    <property type="match status" value="1"/>
</dbReference>
<dbReference type="Proteomes" id="UP000199271">
    <property type="component" value="Unassembled WGS sequence"/>
</dbReference>
<organism evidence="3 5">
    <name type="scientific">Leuconostoc gasicomitatum</name>
    <dbReference type="NCBI Taxonomy" id="115778"/>
    <lineage>
        <taxon>Bacteria</taxon>
        <taxon>Bacillati</taxon>
        <taxon>Bacillota</taxon>
        <taxon>Bacilli</taxon>
        <taxon>Lactobacillales</taxon>
        <taxon>Lactobacillaceae</taxon>
        <taxon>Leuconostoc</taxon>
        <taxon>Leuconostoc gelidum group</taxon>
    </lineage>
</organism>
<name>A0A9Q3SWU6_9LACO</name>
<reference evidence="2 4" key="1">
    <citation type="submission" date="2015-12" db="EMBL/GenBank/DDBJ databases">
        <authorList>
            <person name="Andreevskaya M."/>
        </authorList>
    </citation>
    <scope>NUCLEOTIDE SEQUENCE [LARGE SCALE GENOMIC DNA]</scope>
    <source>
        <strain evidence="2 4">C122c</strain>
    </source>
</reference>
<reference evidence="3" key="2">
    <citation type="submission" date="2021-05" db="EMBL/GenBank/DDBJ databases">
        <title>Pangenome of Leuconostoc gelidum warrants species status for Leuconostoc gelidum subsp. gasicomitatum.</title>
        <authorList>
            <person name="Johansson P."/>
            <person name="Sade E."/>
            <person name="Hultman J."/>
            <person name="Auvinen P."/>
            <person name="Bjorkroth J."/>
        </authorList>
    </citation>
    <scope>NUCLEOTIDE SEQUENCE</scope>
    <source>
        <strain evidence="3">A.21.4</strain>
    </source>
</reference>
<dbReference type="EMBL" id="FBSY01000006">
    <property type="protein sequence ID" value="CUW08194.1"/>
    <property type="molecule type" value="Genomic_DNA"/>
</dbReference>
<dbReference type="Proteomes" id="UP000752647">
    <property type="component" value="Unassembled WGS sequence"/>
</dbReference>
<dbReference type="GO" id="GO:0016787">
    <property type="term" value="F:hydrolase activity"/>
    <property type="evidence" value="ECO:0007669"/>
    <property type="project" value="UniProtKB-KW"/>
</dbReference>
<dbReference type="InterPro" id="IPR013830">
    <property type="entry name" value="SGNH_hydro"/>
</dbReference>
<evidence type="ECO:0000313" key="5">
    <source>
        <dbReference type="Proteomes" id="UP000752647"/>
    </source>
</evidence>
<dbReference type="CDD" id="cd00229">
    <property type="entry name" value="SGNH_hydrolase"/>
    <property type="match status" value="1"/>
</dbReference>
<protein>
    <submittedName>
        <fullName evidence="2">Phage minor structural protein</fullName>
    </submittedName>
    <submittedName>
        <fullName evidence="3">SGNH/GDSL hydrolase family protein</fullName>
    </submittedName>
</protein>
<gene>
    <name evidence="2" type="ORF">C122C_0298</name>
    <name evidence="3" type="ORF">KIJ12_02480</name>
</gene>
<dbReference type="RefSeq" id="WP_089997456.1">
    <property type="nucleotide sequence ID" value="NZ_CBCPIF010000001.1"/>
</dbReference>
<keyword evidence="3" id="KW-0378">Hydrolase</keyword>
<evidence type="ECO:0000259" key="1">
    <source>
        <dbReference type="Pfam" id="PF13472"/>
    </source>
</evidence>
<keyword evidence="4" id="KW-1185">Reference proteome</keyword>
<accession>A0A9Q3SWU6</accession>